<organism evidence="4 5">
    <name type="scientific">Halomonas ventosae</name>
    <dbReference type="NCBI Taxonomy" id="229007"/>
    <lineage>
        <taxon>Bacteria</taxon>
        <taxon>Pseudomonadati</taxon>
        <taxon>Pseudomonadota</taxon>
        <taxon>Gammaproteobacteria</taxon>
        <taxon>Oceanospirillales</taxon>
        <taxon>Halomonadaceae</taxon>
        <taxon>Halomonas</taxon>
    </lineage>
</organism>
<dbReference type="PANTHER" id="PTHR10625:SF11">
    <property type="entry name" value="HISTONE DEACETYLASE 14, CHLOROPLASTIC"/>
    <property type="match status" value="1"/>
</dbReference>
<dbReference type="SUPFAM" id="SSF52768">
    <property type="entry name" value="Arginase/deacetylase"/>
    <property type="match status" value="1"/>
</dbReference>
<feature type="region of interest" description="Disordered" evidence="2">
    <location>
        <begin position="365"/>
        <end position="386"/>
    </location>
</feature>
<dbReference type="GO" id="GO:0040029">
    <property type="term" value="P:epigenetic regulation of gene expression"/>
    <property type="evidence" value="ECO:0007669"/>
    <property type="project" value="TreeGrafter"/>
</dbReference>
<evidence type="ECO:0000256" key="1">
    <source>
        <dbReference type="ARBA" id="ARBA00005947"/>
    </source>
</evidence>
<dbReference type="PRINTS" id="PR01270">
    <property type="entry name" value="HDASUPER"/>
</dbReference>
<dbReference type="RefSeq" id="WP_243726516.1">
    <property type="nucleotide sequence ID" value="NZ_SNWH01000025.1"/>
</dbReference>
<dbReference type="InterPro" id="IPR023696">
    <property type="entry name" value="Ureohydrolase_dom_sf"/>
</dbReference>
<feature type="domain" description="Histone deacetylase" evidence="3">
    <location>
        <begin position="49"/>
        <end position="334"/>
    </location>
</feature>
<dbReference type="Pfam" id="PF00850">
    <property type="entry name" value="Hist_deacetyl"/>
    <property type="match status" value="1"/>
</dbReference>
<evidence type="ECO:0000259" key="3">
    <source>
        <dbReference type="Pfam" id="PF00850"/>
    </source>
</evidence>
<dbReference type="AlphaFoldDB" id="A0A4R6GW86"/>
<comment type="similarity">
    <text evidence="1">Belongs to the histone deacetylase family.</text>
</comment>
<proteinExistence type="inferred from homology"/>
<dbReference type="InterPro" id="IPR000286">
    <property type="entry name" value="HDACs"/>
</dbReference>
<accession>A0A4R6GW86</accession>
<keyword evidence="5" id="KW-1185">Reference proteome</keyword>
<sequence length="386" mass="41804">MASKQRVIAFYDERVLAHQPDIEVPFLPNRMDRRIRQLLAGLNTPWKYPEHPGRLTAILQLLEREPIAGLTFETGQPATREQLGRVHTTSYLNEIFRLRGKSAWLDEDTTAVSPGSVEAAEVAAGTAIAAVETVVSGRTESAFALVRPPGHHAEPVRARGFCLFNNVAVAAAHAQEALGCQRILIIDWDAHHGNGTQEIFWADPDVLFFDIHRAAPFYPGSGRLEEIGAGIGEGTIVNVPVPAGTGDEAYLKAFHEILVPAADWFRPDLILVSAGFDPHWQDLALNVSYEGFGAMTGVLQALARRHCEGRLAFVLEGGYNLESLSRGARAVLAVLAGETPPEPGSAGLAEVAAAAAFHRGAFERDAEGFGEPFTFPPRTEPEPDGR</sequence>
<gene>
    <name evidence="4" type="ORF">DFO68_12517</name>
</gene>
<comment type="caution">
    <text evidence="4">The sequence shown here is derived from an EMBL/GenBank/DDBJ whole genome shotgun (WGS) entry which is preliminary data.</text>
</comment>
<dbReference type="Proteomes" id="UP000295150">
    <property type="component" value="Unassembled WGS sequence"/>
</dbReference>
<protein>
    <submittedName>
        <fullName evidence="4">Acetoin utilization deacetylase AcuC-like enzyme</fullName>
    </submittedName>
</protein>
<dbReference type="PANTHER" id="PTHR10625">
    <property type="entry name" value="HISTONE DEACETYLASE HDAC1-RELATED"/>
    <property type="match status" value="1"/>
</dbReference>
<evidence type="ECO:0000313" key="4">
    <source>
        <dbReference type="EMBL" id="TDN99190.1"/>
    </source>
</evidence>
<dbReference type="EMBL" id="SNWH01000025">
    <property type="protein sequence ID" value="TDN99190.1"/>
    <property type="molecule type" value="Genomic_DNA"/>
</dbReference>
<dbReference type="GO" id="GO:0004407">
    <property type="term" value="F:histone deacetylase activity"/>
    <property type="evidence" value="ECO:0007669"/>
    <property type="project" value="TreeGrafter"/>
</dbReference>
<dbReference type="InterPro" id="IPR037138">
    <property type="entry name" value="His_deacetylse_dom_sf"/>
</dbReference>
<dbReference type="Gene3D" id="3.40.800.20">
    <property type="entry name" value="Histone deacetylase domain"/>
    <property type="match status" value="1"/>
</dbReference>
<dbReference type="GO" id="GO:0005737">
    <property type="term" value="C:cytoplasm"/>
    <property type="evidence" value="ECO:0007669"/>
    <property type="project" value="TreeGrafter"/>
</dbReference>
<evidence type="ECO:0000313" key="5">
    <source>
        <dbReference type="Proteomes" id="UP000295150"/>
    </source>
</evidence>
<name>A0A4R6GW86_9GAMM</name>
<evidence type="ECO:0000256" key="2">
    <source>
        <dbReference type="SAM" id="MobiDB-lite"/>
    </source>
</evidence>
<dbReference type="InterPro" id="IPR023801">
    <property type="entry name" value="His_deacetylse_dom"/>
</dbReference>
<dbReference type="CDD" id="cd09992">
    <property type="entry name" value="HDAC_classII"/>
    <property type="match status" value="1"/>
</dbReference>
<reference evidence="4 5" key="1">
    <citation type="submission" date="2019-03" db="EMBL/GenBank/DDBJ databases">
        <title>Freshwater and sediment microbial communities from various areas in North America, analyzing microbe dynamics in response to fracking.</title>
        <authorList>
            <person name="Lamendella R."/>
        </authorList>
    </citation>
    <scope>NUCLEOTIDE SEQUENCE [LARGE SCALE GENOMIC DNA]</scope>
    <source>
        <strain evidence="4 5">1_TX</strain>
    </source>
</reference>